<proteinExistence type="predicted"/>
<feature type="transmembrane region" description="Helical" evidence="2">
    <location>
        <begin position="16"/>
        <end position="36"/>
    </location>
</feature>
<dbReference type="AlphaFoldDB" id="A0A3B0R6U0"/>
<protein>
    <submittedName>
        <fullName evidence="3">Uncharacterized protein</fullName>
    </submittedName>
</protein>
<evidence type="ECO:0000256" key="2">
    <source>
        <dbReference type="SAM" id="Phobius"/>
    </source>
</evidence>
<sequence>MADEQNEGKSSDRTKVILAVIGLLGTIATGAFTYMATQRNDPQPTPAPMPTVNSGNISPTPQPLPAPIEPQRAIIFQLFREPAMAMAVRHRFM</sequence>
<organism evidence="3">
    <name type="scientific">hydrothermal vent metagenome</name>
    <dbReference type="NCBI Taxonomy" id="652676"/>
    <lineage>
        <taxon>unclassified sequences</taxon>
        <taxon>metagenomes</taxon>
        <taxon>ecological metagenomes</taxon>
    </lineage>
</organism>
<reference evidence="3" key="1">
    <citation type="submission" date="2018-06" db="EMBL/GenBank/DDBJ databases">
        <authorList>
            <person name="Zhirakovskaya E."/>
        </authorList>
    </citation>
    <scope>NUCLEOTIDE SEQUENCE</scope>
</reference>
<gene>
    <name evidence="3" type="ORF">MNBD_ALPHA04-645</name>
</gene>
<dbReference type="EMBL" id="UOEF01000025">
    <property type="protein sequence ID" value="VAV87841.1"/>
    <property type="molecule type" value="Genomic_DNA"/>
</dbReference>
<accession>A0A3B0R6U0</accession>
<keyword evidence="2" id="KW-0812">Transmembrane</keyword>
<evidence type="ECO:0000256" key="1">
    <source>
        <dbReference type="SAM" id="MobiDB-lite"/>
    </source>
</evidence>
<keyword evidence="2" id="KW-0472">Membrane</keyword>
<name>A0A3B0R6U0_9ZZZZ</name>
<feature type="region of interest" description="Disordered" evidence="1">
    <location>
        <begin position="37"/>
        <end position="66"/>
    </location>
</feature>
<keyword evidence="2" id="KW-1133">Transmembrane helix</keyword>
<evidence type="ECO:0000313" key="3">
    <source>
        <dbReference type="EMBL" id="VAV87841.1"/>
    </source>
</evidence>